<dbReference type="GO" id="GO:0046872">
    <property type="term" value="F:metal ion binding"/>
    <property type="evidence" value="ECO:0007669"/>
    <property type="project" value="UniProtKB-KW"/>
</dbReference>
<evidence type="ECO:0000256" key="15">
    <source>
        <dbReference type="RuleBase" id="RU004447"/>
    </source>
</evidence>
<evidence type="ECO:0000313" key="18">
    <source>
        <dbReference type="EMBL" id="CEK94294.1"/>
    </source>
</evidence>
<gene>
    <name evidence="18" type="primary">ORF200124</name>
</gene>
<evidence type="ECO:0000259" key="16">
    <source>
        <dbReference type="Pfam" id="PF00675"/>
    </source>
</evidence>
<evidence type="ECO:0000256" key="4">
    <source>
        <dbReference type="ARBA" id="ARBA00007261"/>
    </source>
</evidence>
<keyword evidence="13" id="KW-0496">Mitochondrion</keyword>
<comment type="cofactor">
    <cofactor evidence="2">
        <name>Zn(2+)</name>
        <dbReference type="ChEBI" id="CHEBI:29105"/>
    </cofactor>
</comment>
<evidence type="ECO:0000256" key="5">
    <source>
        <dbReference type="ARBA" id="ARBA00012299"/>
    </source>
</evidence>
<evidence type="ECO:0000256" key="12">
    <source>
        <dbReference type="ARBA" id="ARBA00023049"/>
    </source>
</evidence>
<dbReference type="PANTHER" id="PTHR11851:SF149">
    <property type="entry name" value="GH01077P"/>
    <property type="match status" value="1"/>
</dbReference>
<dbReference type="GO" id="GO:0005759">
    <property type="term" value="C:mitochondrial matrix"/>
    <property type="evidence" value="ECO:0007669"/>
    <property type="project" value="UniProtKB-ARBA"/>
</dbReference>
<sequence length="481" mass="53526">MAALLKVNGSISRFINLSPKVPCLTALYNQRWKSTQALTYEQAVLNLPETKVTTLSNGVKVATENSGSSTSTVGLWIDAGSRYENSRNNGAAHFLEHLSFKGTKTRSPTDLELEIENLGAHLSSYTSREQTAYYVKCFQKDIPKAVEILADVTQNSLLSEEAIEKEKRVILHELQEAETNLQEVVLDHLHSIAYQGTPLGQTVLGPSENIKSIKRSDLVNYAQNNFKGPRIVVAAAGGVNHGDLCKLAEQYFGKISYAYDSEIPDLPQTRFTGSELRVRDDFLPLAHVAIAVESCGWQNPDSLALTLASTLIGSWDRSHGGGVNHASQLARHSAQLNLAHNFQSFSTHYSDTGLWGIYFACDKMLIDDFIYNVQHEWMRLCGGVKESEVERARNMMITNVLLHLNGSTPVCDDIGRQLLSYGRRIPIEELELRLKAINSETLREVAMKYIYDKCPAVVGVGPVEGLTDYNRLRAGMYWLRT</sequence>
<evidence type="ECO:0000256" key="11">
    <source>
        <dbReference type="ARBA" id="ARBA00022946"/>
    </source>
</evidence>
<evidence type="ECO:0000256" key="8">
    <source>
        <dbReference type="ARBA" id="ARBA00022723"/>
    </source>
</evidence>
<dbReference type="Gene3D" id="3.30.830.10">
    <property type="entry name" value="Metalloenzyme, LuxS/M16 peptidase-like"/>
    <property type="match status" value="2"/>
</dbReference>
<dbReference type="Pfam" id="PF05193">
    <property type="entry name" value="Peptidase_M16_C"/>
    <property type="match status" value="1"/>
</dbReference>
<name>A0A0B7BLU0_9EUPU</name>
<dbReference type="InterPro" id="IPR007863">
    <property type="entry name" value="Peptidase_M16_C"/>
</dbReference>
<comment type="subcellular location">
    <subcellularLocation>
        <location evidence="3">Mitochondrion</location>
    </subcellularLocation>
</comment>
<reference evidence="18" key="1">
    <citation type="submission" date="2014-12" db="EMBL/GenBank/DDBJ databases">
        <title>Insight into the proteome of Arion vulgaris.</title>
        <authorList>
            <person name="Aradska J."/>
            <person name="Bulat T."/>
            <person name="Smidak R."/>
            <person name="Sarate P."/>
            <person name="Gangsoo J."/>
            <person name="Sialana F."/>
            <person name="Bilban M."/>
            <person name="Lubec G."/>
        </authorList>
    </citation>
    <scope>NUCLEOTIDE SEQUENCE</scope>
    <source>
        <tissue evidence="18">Skin</tissue>
    </source>
</reference>
<dbReference type="MEROPS" id="M16.975"/>
<accession>A0A0B7BLU0</accession>
<evidence type="ECO:0000256" key="14">
    <source>
        <dbReference type="ARBA" id="ARBA00031018"/>
    </source>
</evidence>
<dbReference type="EMBL" id="HACG01047429">
    <property type="protein sequence ID" value="CEK94294.1"/>
    <property type="molecule type" value="Transcribed_RNA"/>
</dbReference>
<dbReference type="FunFam" id="3.30.830.10:FF:000001">
    <property type="entry name" value="Mitochondrial-processing peptidase subunit beta, mitochondrial"/>
    <property type="match status" value="1"/>
</dbReference>
<evidence type="ECO:0000256" key="13">
    <source>
        <dbReference type="ARBA" id="ARBA00023128"/>
    </source>
</evidence>
<evidence type="ECO:0000256" key="2">
    <source>
        <dbReference type="ARBA" id="ARBA00001947"/>
    </source>
</evidence>
<feature type="domain" description="Peptidase M16 N-terminal" evidence="16">
    <location>
        <begin position="60"/>
        <end position="206"/>
    </location>
</feature>
<evidence type="ECO:0000256" key="7">
    <source>
        <dbReference type="ARBA" id="ARBA00022670"/>
    </source>
</evidence>
<dbReference type="GO" id="GO:0006627">
    <property type="term" value="P:protein processing involved in protein targeting to mitochondrion"/>
    <property type="evidence" value="ECO:0007669"/>
    <property type="project" value="TreeGrafter"/>
</dbReference>
<dbReference type="SUPFAM" id="SSF63411">
    <property type="entry name" value="LuxS/MPP-like metallohydrolase"/>
    <property type="match status" value="2"/>
</dbReference>
<protein>
    <recommendedName>
        <fullName evidence="6">Mitochondrial-processing peptidase subunit beta</fullName>
        <ecNumber evidence="5">3.4.24.64</ecNumber>
    </recommendedName>
    <alternativeName>
        <fullName evidence="14">Beta-MPP</fullName>
    </alternativeName>
</protein>
<dbReference type="InterPro" id="IPR011765">
    <property type="entry name" value="Pept_M16_N"/>
</dbReference>
<keyword evidence="12" id="KW-0482">Metalloprotease</keyword>
<evidence type="ECO:0000256" key="6">
    <source>
        <dbReference type="ARBA" id="ARBA00020510"/>
    </source>
</evidence>
<keyword evidence="9" id="KW-0378">Hydrolase</keyword>
<dbReference type="Pfam" id="PF00675">
    <property type="entry name" value="Peptidase_M16"/>
    <property type="match status" value="1"/>
</dbReference>
<dbReference type="EC" id="3.4.24.64" evidence="5"/>
<dbReference type="InterPro" id="IPR001431">
    <property type="entry name" value="Pept_M16_Zn_BS"/>
</dbReference>
<keyword evidence="7" id="KW-0645">Protease</keyword>
<organism evidence="18">
    <name type="scientific">Arion vulgaris</name>
    <dbReference type="NCBI Taxonomy" id="1028688"/>
    <lineage>
        <taxon>Eukaryota</taxon>
        <taxon>Metazoa</taxon>
        <taxon>Spiralia</taxon>
        <taxon>Lophotrochozoa</taxon>
        <taxon>Mollusca</taxon>
        <taxon>Gastropoda</taxon>
        <taxon>Heterobranchia</taxon>
        <taxon>Euthyneura</taxon>
        <taxon>Panpulmonata</taxon>
        <taxon>Eupulmonata</taxon>
        <taxon>Stylommatophora</taxon>
        <taxon>Helicina</taxon>
        <taxon>Arionoidea</taxon>
        <taxon>Arionidae</taxon>
        <taxon>Arion</taxon>
    </lineage>
</organism>
<evidence type="ECO:0000256" key="1">
    <source>
        <dbReference type="ARBA" id="ARBA00001098"/>
    </source>
</evidence>
<dbReference type="InterPro" id="IPR011249">
    <property type="entry name" value="Metalloenz_LuxS/M16"/>
</dbReference>
<keyword evidence="8" id="KW-0479">Metal-binding</keyword>
<dbReference type="PANTHER" id="PTHR11851">
    <property type="entry name" value="METALLOPROTEASE"/>
    <property type="match status" value="1"/>
</dbReference>
<proteinExistence type="inferred from homology"/>
<dbReference type="AlphaFoldDB" id="A0A0B7BLU0"/>
<dbReference type="FunFam" id="3.30.830.10:FF:000002">
    <property type="entry name" value="Mitochondrial-processing peptidase subunit beta"/>
    <property type="match status" value="1"/>
</dbReference>
<dbReference type="GO" id="GO:0004222">
    <property type="term" value="F:metalloendopeptidase activity"/>
    <property type="evidence" value="ECO:0007669"/>
    <property type="project" value="UniProtKB-EC"/>
</dbReference>
<evidence type="ECO:0000256" key="3">
    <source>
        <dbReference type="ARBA" id="ARBA00004173"/>
    </source>
</evidence>
<dbReference type="PROSITE" id="PS00143">
    <property type="entry name" value="INSULINASE"/>
    <property type="match status" value="1"/>
</dbReference>
<feature type="domain" description="Peptidase M16 C-terminal" evidence="17">
    <location>
        <begin position="212"/>
        <end position="395"/>
    </location>
</feature>
<dbReference type="InterPro" id="IPR050361">
    <property type="entry name" value="MPP/UQCRC_Complex"/>
</dbReference>
<evidence type="ECO:0000256" key="10">
    <source>
        <dbReference type="ARBA" id="ARBA00022833"/>
    </source>
</evidence>
<keyword evidence="10" id="KW-0862">Zinc</keyword>
<keyword evidence="11" id="KW-0809">Transit peptide</keyword>
<comment type="similarity">
    <text evidence="4 15">Belongs to the peptidase M16 family.</text>
</comment>
<evidence type="ECO:0000256" key="9">
    <source>
        <dbReference type="ARBA" id="ARBA00022801"/>
    </source>
</evidence>
<comment type="catalytic activity">
    <reaction evidence="1">
        <text>Release of N-terminal transit peptides from precursor proteins imported into the mitochondrion, typically with Arg in position P2.</text>
        <dbReference type="EC" id="3.4.24.64"/>
    </reaction>
</comment>
<evidence type="ECO:0000259" key="17">
    <source>
        <dbReference type="Pfam" id="PF05193"/>
    </source>
</evidence>